<evidence type="ECO:0000256" key="1">
    <source>
        <dbReference type="SAM" id="MobiDB-lite"/>
    </source>
</evidence>
<organism evidence="2 3">
    <name type="scientific">Pleurodeles waltl</name>
    <name type="common">Iberian ribbed newt</name>
    <dbReference type="NCBI Taxonomy" id="8319"/>
    <lineage>
        <taxon>Eukaryota</taxon>
        <taxon>Metazoa</taxon>
        <taxon>Chordata</taxon>
        <taxon>Craniata</taxon>
        <taxon>Vertebrata</taxon>
        <taxon>Euteleostomi</taxon>
        <taxon>Amphibia</taxon>
        <taxon>Batrachia</taxon>
        <taxon>Caudata</taxon>
        <taxon>Salamandroidea</taxon>
        <taxon>Salamandridae</taxon>
        <taxon>Pleurodelinae</taxon>
        <taxon>Pleurodeles</taxon>
    </lineage>
</organism>
<name>A0AAV7SRM0_PLEWA</name>
<reference evidence="2" key="1">
    <citation type="journal article" date="2022" name="bioRxiv">
        <title>Sequencing and chromosome-scale assembly of the giantPleurodeles waltlgenome.</title>
        <authorList>
            <person name="Brown T."/>
            <person name="Elewa A."/>
            <person name="Iarovenko S."/>
            <person name="Subramanian E."/>
            <person name="Araus A.J."/>
            <person name="Petzold A."/>
            <person name="Susuki M."/>
            <person name="Suzuki K.-i.T."/>
            <person name="Hayashi T."/>
            <person name="Toyoda A."/>
            <person name="Oliveira C."/>
            <person name="Osipova E."/>
            <person name="Leigh N.D."/>
            <person name="Simon A."/>
            <person name="Yun M.H."/>
        </authorList>
    </citation>
    <scope>NUCLEOTIDE SEQUENCE</scope>
    <source>
        <strain evidence="2">20211129_DDA</strain>
        <tissue evidence="2">Liver</tissue>
    </source>
</reference>
<keyword evidence="3" id="KW-1185">Reference proteome</keyword>
<accession>A0AAV7SRM0</accession>
<feature type="compositionally biased region" description="Low complexity" evidence="1">
    <location>
        <begin position="302"/>
        <end position="312"/>
    </location>
</feature>
<protein>
    <submittedName>
        <fullName evidence="2">Uncharacterized protein</fullName>
    </submittedName>
</protein>
<dbReference type="EMBL" id="JANPWB010000008">
    <property type="protein sequence ID" value="KAJ1166774.1"/>
    <property type="molecule type" value="Genomic_DNA"/>
</dbReference>
<dbReference type="Proteomes" id="UP001066276">
    <property type="component" value="Chromosome 4_2"/>
</dbReference>
<evidence type="ECO:0000313" key="2">
    <source>
        <dbReference type="EMBL" id="KAJ1166774.1"/>
    </source>
</evidence>
<gene>
    <name evidence="2" type="ORF">NDU88_007170</name>
</gene>
<proteinExistence type="predicted"/>
<comment type="caution">
    <text evidence="2">The sequence shown here is derived from an EMBL/GenBank/DDBJ whole genome shotgun (WGS) entry which is preliminary data.</text>
</comment>
<evidence type="ECO:0000313" key="3">
    <source>
        <dbReference type="Proteomes" id="UP001066276"/>
    </source>
</evidence>
<sequence>MSFRPGSKVTQARPGTQGIHLPQGVALHRSACSPDFAAVQLALHLGSGPREAGAKSPGPGVPSCCCRDGGAGVSPLVFSFHPPRSSIHFPAPPGTTPLFSWVLVPSTPSNLNSPQQGDLGGQGLRHGPSAAPQAAQAVREGHRTSGSHSRLARRCGAAHPAPPSTTGGRGARRRPRGRDPPSGRAPALSGPLASKFKLPEAGGSRGPGPPPRPQRGTASRRGGQGGLPVLRVTLAPRAPVRRRSPRVLLHDRRGGGPPAPPRQGTTLGARPQLSPGLSPPLSPRQSTSSGPPSPPQIRRVHLAAAAILSSSSREQPGRRMRASRRLSIDSPQQTSLRVPGTPGRHVQRFSALLDHSG</sequence>
<dbReference type="AlphaFoldDB" id="A0AAV7SRM0"/>
<feature type="region of interest" description="Disordered" evidence="1">
    <location>
        <begin position="109"/>
        <end position="357"/>
    </location>
</feature>